<proteinExistence type="predicted"/>
<dbReference type="SUPFAM" id="SSF50939">
    <property type="entry name" value="Sialidases"/>
    <property type="match status" value="1"/>
</dbReference>
<name>A0ABW5M2L5_9BACT</name>
<accession>A0ABW5M2L5</accession>
<reference evidence="2" key="1">
    <citation type="journal article" date="2019" name="Int. J. Syst. Evol. Microbiol.">
        <title>The Global Catalogue of Microorganisms (GCM) 10K type strain sequencing project: providing services to taxonomists for standard genome sequencing and annotation.</title>
        <authorList>
            <consortium name="The Broad Institute Genomics Platform"/>
            <consortium name="The Broad Institute Genome Sequencing Center for Infectious Disease"/>
            <person name="Wu L."/>
            <person name="Ma J."/>
        </authorList>
    </citation>
    <scope>NUCLEOTIDE SEQUENCE [LARGE SCALE GENOMIC DNA]</scope>
    <source>
        <strain evidence="2">KCTC 42805</strain>
    </source>
</reference>
<keyword evidence="2" id="KW-1185">Reference proteome</keyword>
<dbReference type="Proteomes" id="UP001597469">
    <property type="component" value="Unassembled WGS sequence"/>
</dbReference>
<comment type="caution">
    <text evidence="1">The sequence shown here is derived from an EMBL/GenBank/DDBJ whole genome shotgun (WGS) entry which is preliminary data.</text>
</comment>
<gene>
    <name evidence="1" type="ORF">ACFSUS_11520</name>
</gene>
<dbReference type="SUPFAM" id="SSF110296">
    <property type="entry name" value="Oligoxyloglucan reducing end-specific cellobiohydrolase"/>
    <property type="match status" value="1"/>
</dbReference>
<evidence type="ECO:0000313" key="2">
    <source>
        <dbReference type="Proteomes" id="UP001597469"/>
    </source>
</evidence>
<protein>
    <submittedName>
        <fullName evidence="1">WD40/YVTN/BNR-like repeat-containing protein</fullName>
    </submittedName>
</protein>
<dbReference type="InterPro" id="IPR036278">
    <property type="entry name" value="Sialidase_sf"/>
</dbReference>
<sequence length="386" mass="41922">MLIALYHKYTKATWHLLLVVWLWLVSSSSGFGQLQWTRVTSCERCGDYYDVTHGNGQWLIVGSAGKILTSPDGLTWTEQSAPTKEDLLSVVYGAGQWVAVGTNGTILTSSNGISWTLRQTDPANRLNSVSHGAGLWLAVGKTNSVRVQYGIYYTSPDGINWTYQPQAGSLSYSLNHVNYLNGTWFLLGGGGMFTSPNGLDWTRRDVQTVNYLTSIAYGAGNYLISTVEGYIAKSPDGINWTRSSSVSQQTADLSYGAAQWVAVGGLLTGRPPIAVSPDGINWRENESPADNNLHGVYFTGNRGIAVGRDYTILTTTSFVCASKQSGDWIDPTTWSCGREPISTDVITLNPGHTINITSNTAQAQQIVNNGGKLLFTSTSARLFFTK</sequence>
<dbReference type="EMBL" id="JBHULN010000006">
    <property type="protein sequence ID" value="MFD2571265.1"/>
    <property type="molecule type" value="Genomic_DNA"/>
</dbReference>
<organism evidence="1 2">
    <name type="scientific">Spirosoma soli</name>
    <dbReference type="NCBI Taxonomy" id="1770529"/>
    <lineage>
        <taxon>Bacteria</taxon>
        <taxon>Pseudomonadati</taxon>
        <taxon>Bacteroidota</taxon>
        <taxon>Cytophagia</taxon>
        <taxon>Cytophagales</taxon>
        <taxon>Cytophagaceae</taxon>
        <taxon>Spirosoma</taxon>
    </lineage>
</organism>
<evidence type="ECO:0000313" key="1">
    <source>
        <dbReference type="EMBL" id="MFD2571265.1"/>
    </source>
</evidence>